<dbReference type="AlphaFoldDB" id="A0A2N5UV09"/>
<sequence length="83" mass="8471">MDADFGARCDRTREEEAWVGRPEQLDLVVGASPAGGSAGTAPRVGGSAEGGARVSGGPADPLNDRSQTLTEALSLTDGLTWKT</sequence>
<evidence type="ECO:0000256" key="1">
    <source>
        <dbReference type="SAM" id="MobiDB-lite"/>
    </source>
</evidence>
<reference evidence="3 4" key="1">
    <citation type="submission" date="2017-11" db="EMBL/GenBank/DDBJ databases">
        <title>De novo assembly and phasing of dikaryotic genomes from two isolates of Puccinia coronata f. sp. avenae, the causal agent of oat crown rust.</title>
        <authorList>
            <person name="Miller M.E."/>
            <person name="Zhang Y."/>
            <person name="Omidvar V."/>
            <person name="Sperschneider J."/>
            <person name="Schwessinger B."/>
            <person name="Raley C."/>
            <person name="Palmer J.M."/>
            <person name="Garnica D."/>
            <person name="Upadhyaya N."/>
            <person name="Rathjen J."/>
            <person name="Taylor J.M."/>
            <person name="Park R.F."/>
            <person name="Dodds P.N."/>
            <person name="Hirsch C.D."/>
            <person name="Kianian S.F."/>
            <person name="Figueroa M."/>
        </authorList>
    </citation>
    <scope>NUCLEOTIDE SEQUENCE [LARGE SCALE GENOMIC DNA]</scope>
    <source>
        <strain evidence="3">12SD80</strain>
    </source>
</reference>
<accession>A0A2N5UV09</accession>
<feature type="compositionally biased region" description="Polar residues" evidence="1">
    <location>
        <begin position="64"/>
        <end position="73"/>
    </location>
</feature>
<gene>
    <name evidence="3" type="ORF">PCASD_07182</name>
    <name evidence="2" type="ORF">PCASD_19354</name>
</gene>
<evidence type="ECO:0000313" key="4">
    <source>
        <dbReference type="Proteomes" id="UP000235392"/>
    </source>
</evidence>
<proteinExistence type="predicted"/>
<feature type="compositionally biased region" description="Low complexity" evidence="1">
    <location>
        <begin position="30"/>
        <end position="42"/>
    </location>
</feature>
<dbReference type="EMBL" id="PGCI01000759">
    <property type="protein sequence ID" value="PLW17022.1"/>
    <property type="molecule type" value="Genomic_DNA"/>
</dbReference>
<evidence type="ECO:0000313" key="3">
    <source>
        <dbReference type="EMBL" id="PLW41487.1"/>
    </source>
</evidence>
<dbReference type="EMBL" id="PGCI01000089">
    <property type="protein sequence ID" value="PLW41487.1"/>
    <property type="molecule type" value="Genomic_DNA"/>
</dbReference>
<feature type="region of interest" description="Disordered" evidence="1">
    <location>
        <begin position="29"/>
        <end position="83"/>
    </location>
</feature>
<name>A0A2N5UV09_9BASI</name>
<dbReference type="Proteomes" id="UP000235392">
    <property type="component" value="Unassembled WGS sequence"/>
</dbReference>
<protein>
    <submittedName>
        <fullName evidence="3">Uncharacterized protein</fullName>
    </submittedName>
</protein>
<comment type="caution">
    <text evidence="3">The sequence shown here is derived from an EMBL/GenBank/DDBJ whole genome shotgun (WGS) entry which is preliminary data.</text>
</comment>
<evidence type="ECO:0000313" key="2">
    <source>
        <dbReference type="EMBL" id="PLW17022.1"/>
    </source>
</evidence>
<organism evidence="3 4">
    <name type="scientific">Puccinia coronata f. sp. avenae</name>
    <dbReference type="NCBI Taxonomy" id="200324"/>
    <lineage>
        <taxon>Eukaryota</taxon>
        <taxon>Fungi</taxon>
        <taxon>Dikarya</taxon>
        <taxon>Basidiomycota</taxon>
        <taxon>Pucciniomycotina</taxon>
        <taxon>Pucciniomycetes</taxon>
        <taxon>Pucciniales</taxon>
        <taxon>Pucciniaceae</taxon>
        <taxon>Puccinia</taxon>
    </lineage>
</organism>